<dbReference type="STRING" id="485913.Krac_1862"/>
<dbReference type="EMBL" id="ADVG01000004">
    <property type="protein sequence ID" value="EFH81165.1"/>
    <property type="molecule type" value="Genomic_DNA"/>
</dbReference>
<evidence type="ECO:0000259" key="4">
    <source>
        <dbReference type="Pfam" id="PF00582"/>
    </source>
</evidence>
<evidence type="ECO:0000256" key="3">
    <source>
        <dbReference type="ARBA" id="ARBA00022840"/>
    </source>
</evidence>
<comment type="caution">
    <text evidence="5">The sequence shown here is derived from an EMBL/GenBank/DDBJ whole genome shotgun (WGS) entry which is preliminary data.</text>
</comment>
<dbReference type="Proteomes" id="UP000004508">
    <property type="component" value="Unassembled WGS sequence"/>
</dbReference>
<organism evidence="5 6">
    <name type="scientific">Ktedonobacter racemifer DSM 44963</name>
    <dbReference type="NCBI Taxonomy" id="485913"/>
    <lineage>
        <taxon>Bacteria</taxon>
        <taxon>Bacillati</taxon>
        <taxon>Chloroflexota</taxon>
        <taxon>Ktedonobacteria</taxon>
        <taxon>Ktedonobacterales</taxon>
        <taxon>Ktedonobacteraceae</taxon>
        <taxon>Ktedonobacter</taxon>
    </lineage>
</organism>
<proteinExistence type="inferred from homology"/>
<sequence length="281" mass="30961">MQQQILVTLNGSQLSEAILPHALALADATHSGITLLRTVTLPRNFSTGIAEIVPPENWYDEEQASTRTYLNNIAGYIREHGVEAQVVMLDGDPATNIVSYASHQPNVLLIAMASHGRERVQRWLLGSVATQVIHEMPKPVVLMHPTSNENALSGVIPAYHNIIIPFDGLTRSGLVLEFAQPLIRASSTTITLVQVEPASSERSHLEEGQTSIEHEAQQLREAGLTVQIQAPTGDPSELIRQLSRQQRDVLLMVAQREKLEELVMKFIHQIGVPVLVVPVKK</sequence>
<dbReference type="Pfam" id="PF00582">
    <property type="entry name" value="Usp"/>
    <property type="match status" value="1"/>
</dbReference>
<evidence type="ECO:0000313" key="6">
    <source>
        <dbReference type="Proteomes" id="UP000004508"/>
    </source>
</evidence>
<dbReference type="AlphaFoldDB" id="D6U3S7"/>
<evidence type="ECO:0000256" key="1">
    <source>
        <dbReference type="ARBA" id="ARBA00008791"/>
    </source>
</evidence>
<evidence type="ECO:0000256" key="2">
    <source>
        <dbReference type="ARBA" id="ARBA00022741"/>
    </source>
</evidence>
<dbReference type="Gene3D" id="3.40.50.620">
    <property type="entry name" value="HUPs"/>
    <property type="match status" value="2"/>
</dbReference>
<dbReference type="GO" id="GO:0005524">
    <property type="term" value="F:ATP binding"/>
    <property type="evidence" value="ECO:0007669"/>
    <property type="project" value="UniProtKB-KW"/>
</dbReference>
<protein>
    <submittedName>
        <fullName evidence="5">UspA domain protein</fullName>
    </submittedName>
</protein>
<dbReference type="RefSeq" id="WP_007918371.1">
    <property type="nucleotide sequence ID" value="NZ_ADVG01000004.1"/>
</dbReference>
<dbReference type="SUPFAM" id="SSF52402">
    <property type="entry name" value="Adenine nucleotide alpha hydrolases-like"/>
    <property type="match status" value="2"/>
</dbReference>
<name>D6U3S7_KTERA</name>
<dbReference type="InterPro" id="IPR014729">
    <property type="entry name" value="Rossmann-like_a/b/a_fold"/>
</dbReference>
<feature type="domain" description="UspA" evidence="4">
    <location>
        <begin position="3"/>
        <end position="142"/>
    </location>
</feature>
<dbReference type="OrthoDB" id="9808582at2"/>
<accession>D6U3S7</accession>
<reference evidence="5 6" key="1">
    <citation type="journal article" date="2011" name="Stand. Genomic Sci.">
        <title>Non-contiguous finished genome sequence and contextual data of the filamentous soil bacterium Ktedonobacter racemifer type strain (SOSP1-21).</title>
        <authorList>
            <person name="Chang Y.J."/>
            <person name="Land M."/>
            <person name="Hauser L."/>
            <person name="Chertkov O."/>
            <person name="Del Rio T.G."/>
            <person name="Nolan M."/>
            <person name="Copeland A."/>
            <person name="Tice H."/>
            <person name="Cheng J.F."/>
            <person name="Lucas S."/>
            <person name="Han C."/>
            <person name="Goodwin L."/>
            <person name="Pitluck S."/>
            <person name="Ivanova N."/>
            <person name="Ovchinikova G."/>
            <person name="Pati A."/>
            <person name="Chen A."/>
            <person name="Palaniappan K."/>
            <person name="Mavromatis K."/>
            <person name="Liolios K."/>
            <person name="Brettin T."/>
            <person name="Fiebig A."/>
            <person name="Rohde M."/>
            <person name="Abt B."/>
            <person name="Goker M."/>
            <person name="Detter J.C."/>
            <person name="Woyke T."/>
            <person name="Bristow J."/>
            <person name="Eisen J.A."/>
            <person name="Markowitz V."/>
            <person name="Hugenholtz P."/>
            <person name="Kyrpides N.C."/>
            <person name="Klenk H.P."/>
            <person name="Lapidus A."/>
        </authorList>
    </citation>
    <scope>NUCLEOTIDE SEQUENCE [LARGE SCALE GENOMIC DNA]</scope>
    <source>
        <strain evidence="6">DSM 44963</strain>
    </source>
</reference>
<dbReference type="PANTHER" id="PTHR46268:SF27">
    <property type="entry name" value="UNIVERSAL STRESS PROTEIN RV2623"/>
    <property type="match status" value="1"/>
</dbReference>
<dbReference type="InterPro" id="IPR006015">
    <property type="entry name" value="Universal_stress_UspA"/>
</dbReference>
<keyword evidence="2" id="KW-0547">Nucleotide-binding</keyword>
<keyword evidence="6" id="KW-1185">Reference proteome</keyword>
<comment type="similarity">
    <text evidence="1">Belongs to the universal stress protein A family.</text>
</comment>
<dbReference type="CDD" id="cd00293">
    <property type="entry name" value="USP-like"/>
    <property type="match status" value="1"/>
</dbReference>
<evidence type="ECO:0000313" key="5">
    <source>
        <dbReference type="EMBL" id="EFH81165.1"/>
    </source>
</evidence>
<dbReference type="PANTHER" id="PTHR46268">
    <property type="entry name" value="STRESS RESPONSE PROTEIN NHAX"/>
    <property type="match status" value="1"/>
</dbReference>
<keyword evidence="3" id="KW-0067">ATP-binding</keyword>
<dbReference type="InterPro" id="IPR006016">
    <property type="entry name" value="UspA"/>
</dbReference>
<gene>
    <name evidence="5" type="ORF">Krac_1862</name>
</gene>
<dbReference type="PRINTS" id="PR01438">
    <property type="entry name" value="UNVRSLSTRESS"/>
</dbReference>
<dbReference type="InParanoid" id="D6U3S7"/>
<dbReference type="eggNOG" id="COG0589">
    <property type="taxonomic scope" value="Bacteria"/>
</dbReference>